<dbReference type="AlphaFoldDB" id="A0A8J7FXV2"/>
<keyword evidence="1" id="KW-1133">Transmembrane helix</keyword>
<gene>
    <name evidence="3" type="ORF">IOQ59_20545</name>
</gene>
<evidence type="ECO:0000313" key="3">
    <source>
        <dbReference type="EMBL" id="MBE9399660.1"/>
    </source>
</evidence>
<reference evidence="3" key="1">
    <citation type="submission" date="2020-10" db="EMBL/GenBank/DDBJ databases">
        <title>Bacterium isolated from coastal waters sediment.</title>
        <authorList>
            <person name="Chen R.-J."/>
            <person name="Lu D.-C."/>
            <person name="Zhu K.-L."/>
            <person name="Du Z.-J."/>
        </authorList>
    </citation>
    <scope>NUCLEOTIDE SEQUENCE</scope>
    <source>
        <strain evidence="3">N1Y112</strain>
    </source>
</reference>
<feature type="chain" id="PRO_5035329647" evidence="2">
    <location>
        <begin position="22"/>
        <end position="201"/>
    </location>
</feature>
<keyword evidence="1" id="KW-0812">Transmembrane</keyword>
<sequence>MLKSLWRIAFVSLLSVNVALAHNVVGGVYAIGTTIEGEAGFSNGDMAQAGTPVLITDAAGQAIAEVLTDEEGFFVFEATQRIDHHFKLDMSSGHVLEMILPAEELPASLPGGTSIASAPSNLTTTASVSGVDTVVLQQMIEQAVAKQVKPLRKELAAYKEKAGLQDLLGGIGYIFGLVGLGIWLRQRKQDKQQDKARASVS</sequence>
<keyword evidence="1" id="KW-0472">Membrane</keyword>
<evidence type="ECO:0000313" key="4">
    <source>
        <dbReference type="Proteomes" id="UP000640333"/>
    </source>
</evidence>
<comment type="caution">
    <text evidence="3">The sequence shown here is derived from an EMBL/GenBank/DDBJ whole genome shotgun (WGS) entry which is preliminary data.</text>
</comment>
<feature type="transmembrane region" description="Helical" evidence="1">
    <location>
        <begin position="167"/>
        <end position="184"/>
    </location>
</feature>
<protein>
    <submittedName>
        <fullName evidence="3">Cobalt ABC transporter permease</fullName>
    </submittedName>
</protein>
<accession>A0A8J7FXV2</accession>
<organism evidence="3 4">
    <name type="scientific">Pontibacterium sinense</name>
    <dbReference type="NCBI Taxonomy" id="2781979"/>
    <lineage>
        <taxon>Bacteria</taxon>
        <taxon>Pseudomonadati</taxon>
        <taxon>Pseudomonadota</taxon>
        <taxon>Gammaproteobacteria</taxon>
        <taxon>Oceanospirillales</taxon>
        <taxon>Oceanospirillaceae</taxon>
        <taxon>Pontibacterium</taxon>
    </lineage>
</organism>
<keyword evidence="2" id="KW-0732">Signal</keyword>
<name>A0A8J7FXV2_9GAMM</name>
<dbReference type="Proteomes" id="UP000640333">
    <property type="component" value="Unassembled WGS sequence"/>
</dbReference>
<dbReference type="RefSeq" id="WP_193955349.1">
    <property type="nucleotide sequence ID" value="NZ_JADEYS010000032.1"/>
</dbReference>
<dbReference type="EMBL" id="JADEYS010000032">
    <property type="protein sequence ID" value="MBE9399660.1"/>
    <property type="molecule type" value="Genomic_DNA"/>
</dbReference>
<feature type="signal peptide" evidence="2">
    <location>
        <begin position="1"/>
        <end position="21"/>
    </location>
</feature>
<keyword evidence="4" id="KW-1185">Reference proteome</keyword>
<evidence type="ECO:0000256" key="2">
    <source>
        <dbReference type="SAM" id="SignalP"/>
    </source>
</evidence>
<proteinExistence type="predicted"/>
<evidence type="ECO:0000256" key="1">
    <source>
        <dbReference type="SAM" id="Phobius"/>
    </source>
</evidence>